<evidence type="ECO:0000313" key="4">
    <source>
        <dbReference type="Proteomes" id="UP000253314"/>
    </source>
</evidence>
<evidence type="ECO:0000256" key="1">
    <source>
        <dbReference type="ARBA" id="ARBA00022596"/>
    </source>
</evidence>
<feature type="region of interest" description="Disordered" evidence="2">
    <location>
        <begin position="71"/>
        <end position="115"/>
    </location>
</feature>
<dbReference type="RefSeq" id="WP_113805341.1">
    <property type="nucleotide sequence ID" value="NZ_QOCW01000006.1"/>
</dbReference>
<dbReference type="InterPro" id="IPR002822">
    <property type="entry name" value="Ni_insertion"/>
</dbReference>
<keyword evidence="4" id="KW-1185">Reference proteome</keyword>
<dbReference type="Pfam" id="PF01969">
    <property type="entry name" value="Ni_insertion"/>
    <property type="match status" value="1"/>
</dbReference>
<proteinExistence type="predicted"/>
<organism evidence="3 4">
    <name type="scientific">Bacillus taeanensis</name>
    <dbReference type="NCBI Taxonomy" id="273032"/>
    <lineage>
        <taxon>Bacteria</taxon>
        <taxon>Bacillati</taxon>
        <taxon>Bacillota</taxon>
        <taxon>Bacilli</taxon>
        <taxon>Bacillales</taxon>
        <taxon>Bacillaceae</taxon>
        <taxon>Bacillus</taxon>
    </lineage>
</organism>
<protein>
    <recommendedName>
        <fullName evidence="5">LarC family nickel insertion protein</fullName>
    </recommendedName>
</protein>
<sequence>MKTLYFDCFSGMSGDMVIGTLIDAGADPIRLEEELKKLHIEEEYKLNWKKVIKNGITSTKFDVLLTNKDEHDHGHYSHEHRHHENHHVHNHDQANHEHDHDHHSHDDHEHTHEHHYDHHHRTYQDIVHLIEASELSDEVKKTSLKIFKKIGEAEGHIHGMPLEKVHFHEVGAVDSIIDIVGAAVLIDQLQIDIVKASPIAVGSGSIHIDHGIYPVPAPAALEMLKEIPIQQTTIKGELTTPTGAAILAVLAEDFCTLPSMKVKAIGYGAGTKTFKNQPNVLRVIIGEESR</sequence>
<dbReference type="OrthoDB" id="9765625at2"/>
<evidence type="ECO:0008006" key="5">
    <source>
        <dbReference type="Google" id="ProtNLM"/>
    </source>
</evidence>
<evidence type="ECO:0000313" key="3">
    <source>
        <dbReference type="EMBL" id="RBW70053.1"/>
    </source>
</evidence>
<gene>
    <name evidence="3" type="ORF">DS031_07595</name>
</gene>
<keyword evidence="1" id="KW-0533">Nickel</keyword>
<accession>A0A366Y0W6</accession>
<name>A0A366Y0W6_9BACI</name>
<dbReference type="PANTHER" id="PTHR36566:SF1">
    <property type="entry name" value="PYRIDINIUM-3,5-BISTHIOCARBOXYLIC ACID MONONUCLEOTIDE NICKEL INSERTION PROTEIN"/>
    <property type="match status" value="1"/>
</dbReference>
<dbReference type="AlphaFoldDB" id="A0A366Y0W6"/>
<dbReference type="PANTHER" id="PTHR36566">
    <property type="entry name" value="NICKEL INSERTION PROTEIN-RELATED"/>
    <property type="match status" value="1"/>
</dbReference>
<feature type="compositionally biased region" description="Basic residues" evidence="2">
    <location>
        <begin position="78"/>
        <end position="89"/>
    </location>
</feature>
<reference evidence="3 4" key="1">
    <citation type="submission" date="2018-07" db="EMBL/GenBank/DDBJ databases">
        <title>Lottiidibacillus patelloidae gen. nov., sp. nov., isolated from the intestinal tract of a marine limpet and the reclassification of B. taeanensis BH030017T, B. algicola KMM 3737T and B. hwajinpoensis SW-72T as genus Lottiidibacillus.</title>
        <authorList>
            <person name="Liu R."/>
            <person name="Huang Z."/>
        </authorList>
    </citation>
    <scope>NUCLEOTIDE SEQUENCE [LARGE SCALE GENOMIC DNA]</scope>
    <source>
        <strain evidence="3 4">BH030017</strain>
    </source>
</reference>
<evidence type="ECO:0000256" key="2">
    <source>
        <dbReference type="SAM" id="MobiDB-lite"/>
    </source>
</evidence>
<feature type="compositionally biased region" description="Basic and acidic residues" evidence="2">
    <location>
        <begin position="90"/>
        <end position="115"/>
    </location>
</feature>
<comment type="caution">
    <text evidence="3">The sequence shown here is derived from an EMBL/GenBank/DDBJ whole genome shotgun (WGS) entry which is preliminary data.</text>
</comment>
<dbReference type="Proteomes" id="UP000253314">
    <property type="component" value="Unassembled WGS sequence"/>
</dbReference>
<dbReference type="EMBL" id="QOCW01000006">
    <property type="protein sequence ID" value="RBW70053.1"/>
    <property type="molecule type" value="Genomic_DNA"/>
</dbReference>